<keyword evidence="1" id="KW-0472">Membrane</keyword>
<feature type="transmembrane region" description="Helical" evidence="1">
    <location>
        <begin position="89"/>
        <end position="117"/>
    </location>
</feature>
<feature type="transmembrane region" description="Helical" evidence="1">
    <location>
        <begin position="6"/>
        <end position="28"/>
    </location>
</feature>
<comment type="caution">
    <text evidence="2">The sequence shown here is derived from an EMBL/GenBank/DDBJ whole genome shotgun (WGS) entry which is preliminary data.</text>
</comment>
<feature type="transmembrane region" description="Helical" evidence="1">
    <location>
        <begin position="40"/>
        <end position="69"/>
    </location>
</feature>
<gene>
    <name evidence="2" type="ORF">Ae201684_013825</name>
</gene>
<evidence type="ECO:0000313" key="2">
    <source>
        <dbReference type="EMBL" id="KAF0728463.1"/>
    </source>
</evidence>
<dbReference type="Proteomes" id="UP000481153">
    <property type="component" value="Unassembled WGS sequence"/>
</dbReference>
<keyword evidence="3" id="KW-1185">Reference proteome</keyword>
<evidence type="ECO:0000313" key="3">
    <source>
        <dbReference type="Proteomes" id="UP000481153"/>
    </source>
</evidence>
<keyword evidence="1" id="KW-1133">Transmembrane helix</keyword>
<dbReference type="AlphaFoldDB" id="A0A6G0WMB1"/>
<reference evidence="2 3" key="1">
    <citation type="submission" date="2019-07" db="EMBL/GenBank/DDBJ databases">
        <title>Genomics analysis of Aphanomyces spp. identifies a new class of oomycete effector associated with host adaptation.</title>
        <authorList>
            <person name="Gaulin E."/>
        </authorList>
    </citation>
    <scope>NUCLEOTIDE SEQUENCE [LARGE SCALE GENOMIC DNA]</scope>
    <source>
        <strain evidence="2 3">ATCC 201684</strain>
    </source>
</reference>
<accession>A0A6G0WMB1</accession>
<organism evidence="2 3">
    <name type="scientific">Aphanomyces euteiches</name>
    <dbReference type="NCBI Taxonomy" id="100861"/>
    <lineage>
        <taxon>Eukaryota</taxon>
        <taxon>Sar</taxon>
        <taxon>Stramenopiles</taxon>
        <taxon>Oomycota</taxon>
        <taxon>Saprolegniomycetes</taxon>
        <taxon>Saprolegniales</taxon>
        <taxon>Verrucalvaceae</taxon>
        <taxon>Aphanomyces</taxon>
    </lineage>
</organism>
<protein>
    <submittedName>
        <fullName evidence="2">Uncharacterized protein</fullName>
    </submittedName>
</protein>
<dbReference type="EMBL" id="VJMJ01000178">
    <property type="protein sequence ID" value="KAF0728463.1"/>
    <property type="molecule type" value="Genomic_DNA"/>
</dbReference>
<sequence>MISTRSLDILLPTSLIVTVMTWAIQSVVNGDVLVHLRVDYVFCMLCPIPWSTVMTIVIWTTLYALFGWIVHSVSGLWLQPFLDDYEPSVLMWCFYPVTILMGVVTVAAGLLASNVYLSDLVGSSSHRFLPLYAS</sequence>
<proteinExistence type="predicted"/>
<evidence type="ECO:0000256" key="1">
    <source>
        <dbReference type="SAM" id="Phobius"/>
    </source>
</evidence>
<name>A0A6G0WMB1_9STRA</name>
<dbReference type="VEuPathDB" id="FungiDB:AeMF1_011922"/>
<keyword evidence="1" id="KW-0812">Transmembrane</keyword>